<dbReference type="AlphaFoldDB" id="A0A562PV58"/>
<dbReference type="InterPro" id="IPR036525">
    <property type="entry name" value="Tubulin/FtsZ_GTPase_sf"/>
</dbReference>
<gene>
    <name evidence="2" type="ORF">GO485_10560</name>
    <name evidence="3" type="ORF">IP92_01713</name>
</gene>
<dbReference type="InterPro" id="IPR025640">
    <property type="entry name" value="GYF_2"/>
</dbReference>
<reference evidence="3" key="2">
    <citation type="submission" date="2019-07" db="EMBL/GenBank/DDBJ databases">
        <authorList>
            <person name="Whitman W."/>
            <person name="Huntemann M."/>
            <person name="Clum A."/>
            <person name="Pillay M."/>
            <person name="Palaniappan K."/>
            <person name="Varghese N."/>
            <person name="Mikhailova N."/>
            <person name="Stamatis D."/>
            <person name="Reddy T."/>
            <person name="Daum C."/>
            <person name="Shapiro N."/>
            <person name="Ivanova N."/>
            <person name="Kyrpides N."/>
            <person name="Woyke T."/>
        </authorList>
    </citation>
    <scope>NUCLEOTIDE SEQUENCE</scope>
    <source>
        <strain evidence="3">CGMCC 1.10685</strain>
    </source>
</reference>
<dbReference type="EMBL" id="CP046904">
    <property type="protein sequence ID" value="QGZ39445.1"/>
    <property type="molecule type" value="Genomic_DNA"/>
</dbReference>
<name>A0A562PV58_9BURK</name>
<evidence type="ECO:0000313" key="3">
    <source>
        <dbReference type="EMBL" id="TWI48325.1"/>
    </source>
</evidence>
<feature type="domain" description="GYF" evidence="1">
    <location>
        <begin position="1140"/>
        <end position="1189"/>
    </location>
</feature>
<protein>
    <submittedName>
        <fullName evidence="3">Tubulin-like protein</fullName>
    </submittedName>
</protein>
<reference evidence="3 4" key="1">
    <citation type="journal article" date="2015" name="Stand. Genomic Sci.">
        <title>Genomic Encyclopedia of Bacterial and Archaeal Type Strains, Phase III: the genomes of soil and plant-associated and newly described type strains.</title>
        <authorList>
            <person name="Whitman W.B."/>
            <person name="Woyke T."/>
            <person name="Klenk H.P."/>
            <person name="Zhou Y."/>
            <person name="Lilburn T.G."/>
            <person name="Beck B.J."/>
            <person name="De Vos P."/>
            <person name="Vandamme P."/>
            <person name="Eisen J.A."/>
            <person name="Garrity G."/>
            <person name="Hugenholtz P."/>
            <person name="Kyrpides N.C."/>
        </authorList>
    </citation>
    <scope>NUCLEOTIDE SEQUENCE [LARGE SCALE GENOMIC DNA]</scope>
    <source>
        <strain evidence="3 4">CGMCC 1.10685</strain>
    </source>
</reference>
<dbReference type="Pfam" id="PF13809">
    <property type="entry name" value="Tubulin_2"/>
    <property type="match status" value="1"/>
</dbReference>
<proteinExistence type="predicted"/>
<dbReference type="InterPro" id="IPR025904">
    <property type="entry name" value="Tubulin-like"/>
</dbReference>
<reference evidence="2 5" key="3">
    <citation type="submission" date="2019-12" db="EMBL/GenBank/DDBJ databases">
        <title>Draft Genome Sequences of Six Type Strains of the Genus Massilia.</title>
        <authorList>
            <person name="Miess H."/>
            <person name="Frediansyah A."/>
            <person name="Goeker M."/>
            <person name="Gross H."/>
        </authorList>
    </citation>
    <scope>NUCLEOTIDE SEQUENCE [LARGE SCALE GENOMIC DNA]</scope>
    <source>
        <strain evidence="2 5">DSM 26639</strain>
    </source>
</reference>
<evidence type="ECO:0000313" key="4">
    <source>
        <dbReference type="Proteomes" id="UP000315112"/>
    </source>
</evidence>
<keyword evidence="5" id="KW-1185">Reference proteome</keyword>
<dbReference type="Proteomes" id="UP000437862">
    <property type="component" value="Chromosome"/>
</dbReference>
<evidence type="ECO:0000313" key="5">
    <source>
        <dbReference type="Proteomes" id="UP000437862"/>
    </source>
</evidence>
<dbReference type="EMBL" id="VLKW01000003">
    <property type="protein sequence ID" value="TWI48325.1"/>
    <property type="molecule type" value="Genomic_DNA"/>
</dbReference>
<dbReference type="Proteomes" id="UP000315112">
    <property type="component" value="Unassembled WGS sequence"/>
</dbReference>
<evidence type="ECO:0000313" key="2">
    <source>
        <dbReference type="EMBL" id="QGZ39445.1"/>
    </source>
</evidence>
<sequence length="1208" mass="135291">MDPVGKKTELKVDLRPTLFIGAGGTGMEVMMRIRRRILAAVWNRHHPTRVESIGEFPVARFLHIDLDSGAVIDEGKSQRTDPWYELVRLGEEERLVEPIDLPQYHESDDSLARFPLIESWMPLRPKKLRSLGIDPSLGAGQIRAVARLYLFDKYAKLRGRIKGALNFLASNAGIERKDNYQRLGLQVDTSKFRIVVIASNAGGTGAGTALDLGWLAKAIARQEVSDSQVDLVMFMPTGYAKANKERTEANAYATLMELETAMRDMNAQVRWADPDSLVGRGAPFDDVYFVDTANLANKATQDVKDVYQMVADSLFEDFASADFANRKRSVAVNQQQHKLGPFNPKVPEQRFGDMRLSYSKVYSAFGQAVLDTQQGLRDDIRAYELAALMVLAFFGIIGKDGKNAGAGPRRAGDQERDVFMREHMSMAERPFDEFPDFKKGTVEVTAFQEYALIDQLLMDKDQRSLLERVESKVQSEIDRITGGYDLKEWRAKIAELLPHLERDAIREAGAIAETSEDRLKRHTQELTVRLKGRVRERLYALLDDRRQGGLEFVLSLLEQIKARIAQRDIPRMEHNARRYRELRDALRTRQVEESLNNLTQAANKWINAQAQAREVIVHAKRDIADYLRFHLLAVAAGQSTEVLRQMSAWLGDPQSVDEHGQAVWSGIAGEFQEGRRCVEAMLGAVDQRVAQLRADAQHEHATYMKLANDEPPPPVKLTGDVSAWSEEVLLEFGGSARLFPQLSDEKLRSSLLLKLFRRAQTQLSTEEVAAGGAEPADPLLERLLALSVQERQRIFTEWLKSAMPWVNARFSAEFTPSADQFKCFIGVGDANAWRRLEGEIRAAAPTGYFHGDLVNIVNTGVMGRAVCYIELSGYPMTVLRGLPTWRTSYQIENPKIPTHLHFDATRFRHPIAPGMDELNRLADDYEWYLQAVATGVLKRKSDLADREATFQPRGQYLFEVEQGSGEWLQVGNEYAIRANGLPAYYREQIIATVQQRLARMGPHQMLLLAALMRHYQLRVYQPRLEVDETGAELPSPSLPNITAKRLHDEWLRRALAADPALAQAEDRALELLAPWSEAVPGSAADAYPWEVQQSVDKRVPRPEYLAGEAACAALLGGAPGAGAVPSAAAPAGAALFKVFVNRTQLGPYTLAELAQRIARGEVTAQTKVWNMRWVPHVDQWQGAAAVPELAPLFAQAVPDPVDDIPDPE</sequence>
<dbReference type="RefSeq" id="WP_145874139.1">
    <property type="nucleotide sequence ID" value="NZ_CP046904.1"/>
</dbReference>
<dbReference type="Gene3D" id="3.40.50.1440">
    <property type="entry name" value="Tubulin/FtsZ, GTPase domain"/>
    <property type="match status" value="1"/>
</dbReference>
<dbReference type="Pfam" id="PF14237">
    <property type="entry name" value="GYF_2"/>
    <property type="match status" value="1"/>
</dbReference>
<accession>A0A562PV58</accession>
<dbReference type="OrthoDB" id="3400278at2"/>
<evidence type="ECO:0000259" key="1">
    <source>
        <dbReference type="Pfam" id="PF14237"/>
    </source>
</evidence>
<organism evidence="3 4">
    <name type="scientific">Pseudoduganella flava</name>
    <dbReference type="NCBI Taxonomy" id="871742"/>
    <lineage>
        <taxon>Bacteria</taxon>
        <taxon>Pseudomonadati</taxon>
        <taxon>Pseudomonadota</taxon>
        <taxon>Betaproteobacteria</taxon>
        <taxon>Burkholderiales</taxon>
        <taxon>Oxalobacteraceae</taxon>
        <taxon>Telluria group</taxon>
        <taxon>Pseudoduganella</taxon>
    </lineage>
</organism>